<comment type="caution">
    <text evidence="2">The sequence shown here is derived from an EMBL/GenBank/DDBJ whole genome shotgun (WGS) entry which is preliminary data.</text>
</comment>
<name>A0ABR4BEZ0_9LECA</name>
<reference evidence="2 3" key="1">
    <citation type="submission" date="2024-09" db="EMBL/GenBank/DDBJ databases">
        <title>Rethinking Asexuality: The Enigmatic Case of Functional Sexual Genes in Lepraria (Stereocaulaceae).</title>
        <authorList>
            <person name="Doellman M."/>
            <person name="Sun Y."/>
            <person name="Barcenas-Pena A."/>
            <person name="Lumbsch H.T."/>
            <person name="Grewe F."/>
        </authorList>
    </citation>
    <scope>NUCLEOTIDE SEQUENCE [LARGE SCALE GENOMIC DNA]</scope>
    <source>
        <strain evidence="2 3">Grewe 0041</strain>
    </source>
</reference>
<evidence type="ECO:0000313" key="3">
    <source>
        <dbReference type="Proteomes" id="UP001590951"/>
    </source>
</evidence>
<gene>
    <name evidence="2" type="ORF">ABVK25_004389</name>
</gene>
<dbReference type="InterPro" id="IPR052228">
    <property type="entry name" value="Sec_Metab_Biosynth_Oxidored"/>
</dbReference>
<organism evidence="2 3">
    <name type="scientific">Lepraria finkii</name>
    <dbReference type="NCBI Taxonomy" id="1340010"/>
    <lineage>
        <taxon>Eukaryota</taxon>
        <taxon>Fungi</taxon>
        <taxon>Dikarya</taxon>
        <taxon>Ascomycota</taxon>
        <taxon>Pezizomycotina</taxon>
        <taxon>Lecanoromycetes</taxon>
        <taxon>OSLEUM clade</taxon>
        <taxon>Lecanoromycetidae</taxon>
        <taxon>Lecanorales</taxon>
        <taxon>Lecanorineae</taxon>
        <taxon>Stereocaulaceae</taxon>
        <taxon>Lepraria</taxon>
    </lineage>
</organism>
<proteinExistence type="predicted"/>
<dbReference type="InterPro" id="IPR036291">
    <property type="entry name" value="NAD(P)-bd_dom_sf"/>
</dbReference>
<dbReference type="Gene3D" id="3.40.50.720">
    <property type="entry name" value="NAD(P)-binding Rossmann-like Domain"/>
    <property type="match status" value="1"/>
</dbReference>
<dbReference type="Pfam" id="PF00106">
    <property type="entry name" value="adh_short"/>
    <property type="match status" value="1"/>
</dbReference>
<keyword evidence="3" id="KW-1185">Reference proteome</keyword>
<protein>
    <submittedName>
        <fullName evidence="2">Uncharacterized protein</fullName>
    </submittedName>
</protein>
<dbReference type="PANTHER" id="PTHR47534:SF3">
    <property type="entry name" value="ALCOHOL DEHYDROGENASE-LIKE C-TERMINAL DOMAIN-CONTAINING PROTEIN"/>
    <property type="match status" value="1"/>
</dbReference>
<sequence>MVNLKSVQESNAALRSTISGQVSLFVGATSGIAFHTLTEYARKSNRPKVYIVGRSDAKLAKIIRDLEKINPQGSYVPIKSEISLLKNVDAACEEFKRKEKSLDLLLMCPGYLKVSRIDNADGLEDTISLRY</sequence>
<dbReference type="InterPro" id="IPR002347">
    <property type="entry name" value="SDR_fam"/>
</dbReference>
<evidence type="ECO:0000256" key="1">
    <source>
        <dbReference type="ARBA" id="ARBA00023002"/>
    </source>
</evidence>
<dbReference type="Proteomes" id="UP001590951">
    <property type="component" value="Unassembled WGS sequence"/>
</dbReference>
<dbReference type="PANTHER" id="PTHR47534">
    <property type="entry name" value="YALI0E05731P"/>
    <property type="match status" value="1"/>
</dbReference>
<evidence type="ECO:0000313" key="2">
    <source>
        <dbReference type="EMBL" id="KAL2055581.1"/>
    </source>
</evidence>
<dbReference type="EMBL" id="JBHFEH010000011">
    <property type="protein sequence ID" value="KAL2055581.1"/>
    <property type="molecule type" value="Genomic_DNA"/>
</dbReference>
<keyword evidence="1" id="KW-0560">Oxidoreductase</keyword>
<accession>A0ABR4BEZ0</accession>
<dbReference type="SUPFAM" id="SSF51735">
    <property type="entry name" value="NAD(P)-binding Rossmann-fold domains"/>
    <property type="match status" value="1"/>
</dbReference>